<sequence length="834" mass="88818">MTLTNRYGRTMLRAGAAALGVTAAGLSLHAAIVSRLARLPNVPQDGGAARLLPNGWRVSPAGRQIDLPGDMPQTMLVSPDGKYLLVNTAGYHTHSVNVIDLATEKLAQSVEVGKDWYGMCLDSEGDDVFLSGGGKPDDGFLKDAAARKATPAQLAAMREPVMRLAFANGALAPKAGLSVAGLDESGRWISGLACGRDESIYVANLGGDMVYRVAGKPRAVAASAHVGRRPYAISLARDGATLAVSNWADGTVSLLDAGTLKQKALVTVGSHPNAVLWSKDGRLFVSCSGDNTVRVLRGGAVVETIKTSIDPSALVGSTPDALAQSPDGKRLYVANADNNNVAVIDTSSAKESRVTGFIPTGWYPSSLAISPDGKRLFVGVGKGLQFRANATHDTKVTSPESVQHYDYIGDCLSGAVSVVPVPSATQLAAYTKQVIANTPHPDTSAPDARAARVAKAGFAKIKHVVYIIRENRTYDEVFGDLPQGNGRADLCLFGRNITPNGHALAEQYTLLDNLYCNGEVSEDGHRWCDAAYATDYTERMWPNGYSGRGEPDDDDGLVDSPAGYLWDNCARHGVSYEAYGESSSFKSSPNTPPLFTGPKTLAGHSNFEYSQIPWFGGPRDLGRSDIFIRDLKAAESNGEWPQLMILGLPEDHTQGLEADAFTPTAHVAENDLALGKIVEAVSHSKFWSSTAIFVIEDDAQDGPDHVDAHRTVGLVISPYVRRGVDSTLYSTASFVHTMELMLKLPPMTQFDAGATPLYNSFSDQPILTAYEPRKAQVDLEARNPKSGDGATASAKLDLTAPDRADPTALNAILWHALRPGVPQPAPIRSASLVR</sequence>
<dbReference type="PANTHER" id="PTHR47197:SF3">
    <property type="entry name" value="DIHYDRO-HEME D1 DEHYDROGENASE"/>
    <property type="match status" value="1"/>
</dbReference>
<dbReference type="InterPro" id="IPR011964">
    <property type="entry name" value="YVTN_b-propeller_repeat"/>
</dbReference>
<dbReference type="Gene3D" id="2.130.10.10">
    <property type="entry name" value="YVTN repeat-like/Quinoprotein amine dehydrogenase"/>
    <property type="match status" value="3"/>
</dbReference>
<reference evidence="2 3" key="1">
    <citation type="journal article" date="2019" name="Int. J. Syst. Evol. Microbiol.">
        <title>Capsulimonas corticalis gen. nov., sp. nov., an aerobic capsulated bacterium, of a novel bacterial order, Capsulimonadales ord. nov., of the class Armatimonadia of the phylum Armatimonadetes.</title>
        <authorList>
            <person name="Li J."/>
            <person name="Kudo C."/>
            <person name="Tonouchi A."/>
        </authorList>
    </citation>
    <scope>NUCLEOTIDE SEQUENCE [LARGE SCALE GENOMIC DNA]</scope>
    <source>
        <strain evidence="2 3">AX-7</strain>
    </source>
</reference>
<dbReference type="Pfam" id="PF00400">
    <property type="entry name" value="WD40"/>
    <property type="match status" value="1"/>
</dbReference>
<keyword evidence="1" id="KW-0378">Hydrolase</keyword>
<proteinExistence type="predicted"/>
<evidence type="ECO:0000256" key="1">
    <source>
        <dbReference type="ARBA" id="ARBA00022801"/>
    </source>
</evidence>
<dbReference type="PANTHER" id="PTHR47197">
    <property type="entry name" value="PROTEIN NIRF"/>
    <property type="match status" value="1"/>
</dbReference>
<name>A0A402D200_9BACT</name>
<gene>
    <name evidence="2" type="ORF">CCAX7_21150</name>
</gene>
<dbReference type="SUPFAM" id="SSF50974">
    <property type="entry name" value="Nitrous oxide reductase, N-terminal domain"/>
    <property type="match status" value="1"/>
</dbReference>
<dbReference type="AlphaFoldDB" id="A0A402D200"/>
<dbReference type="Pfam" id="PF04185">
    <property type="entry name" value="Phosphoesterase"/>
    <property type="match status" value="1"/>
</dbReference>
<dbReference type="GO" id="GO:0016788">
    <property type="term" value="F:hydrolase activity, acting on ester bonds"/>
    <property type="evidence" value="ECO:0007669"/>
    <property type="project" value="InterPro"/>
</dbReference>
<dbReference type="InterPro" id="IPR001680">
    <property type="entry name" value="WD40_rpt"/>
</dbReference>
<dbReference type="InterPro" id="IPR007312">
    <property type="entry name" value="Phosphoesterase"/>
</dbReference>
<dbReference type="InterPro" id="IPR011045">
    <property type="entry name" value="N2O_reductase_N"/>
</dbReference>
<evidence type="ECO:0000313" key="2">
    <source>
        <dbReference type="EMBL" id="BDI30064.1"/>
    </source>
</evidence>
<dbReference type="RefSeq" id="WP_119323519.1">
    <property type="nucleotide sequence ID" value="NZ_AP025739.1"/>
</dbReference>
<evidence type="ECO:0000313" key="3">
    <source>
        <dbReference type="Proteomes" id="UP000287394"/>
    </source>
</evidence>
<dbReference type="OrthoDB" id="9772811at2"/>
<dbReference type="KEGG" id="ccot:CCAX7_21150"/>
<dbReference type="InterPro" id="IPR051200">
    <property type="entry name" value="Host-pathogen_enzymatic-act"/>
</dbReference>
<dbReference type="Gene3D" id="3.40.720.10">
    <property type="entry name" value="Alkaline Phosphatase, subunit A"/>
    <property type="match status" value="2"/>
</dbReference>
<accession>A0A402D200</accession>
<dbReference type="InterPro" id="IPR017850">
    <property type="entry name" value="Alkaline_phosphatase_core_sf"/>
</dbReference>
<dbReference type="Proteomes" id="UP000287394">
    <property type="component" value="Chromosome"/>
</dbReference>
<dbReference type="InterPro" id="IPR015943">
    <property type="entry name" value="WD40/YVTN_repeat-like_dom_sf"/>
</dbReference>
<protein>
    <submittedName>
        <fullName evidence="2">Phosphoesterase</fullName>
    </submittedName>
</protein>
<organism evidence="2 3">
    <name type="scientific">Capsulimonas corticalis</name>
    <dbReference type="NCBI Taxonomy" id="2219043"/>
    <lineage>
        <taxon>Bacteria</taxon>
        <taxon>Bacillati</taxon>
        <taxon>Armatimonadota</taxon>
        <taxon>Armatimonadia</taxon>
        <taxon>Capsulimonadales</taxon>
        <taxon>Capsulimonadaceae</taxon>
        <taxon>Capsulimonas</taxon>
    </lineage>
</organism>
<dbReference type="NCBIfam" id="TIGR02276">
    <property type="entry name" value="beta_rpt_yvtn"/>
    <property type="match status" value="1"/>
</dbReference>
<dbReference type="EMBL" id="AP025739">
    <property type="protein sequence ID" value="BDI30064.1"/>
    <property type="molecule type" value="Genomic_DNA"/>
</dbReference>
<keyword evidence="3" id="KW-1185">Reference proteome</keyword>